<evidence type="ECO:0000313" key="3">
    <source>
        <dbReference type="Proteomes" id="UP000279833"/>
    </source>
</evidence>
<dbReference type="WBParaSite" id="SCUD_0002022501-mRNA-1">
    <property type="protein sequence ID" value="SCUD_0002022501-mRNA-1"/>
    <property type="gene ID" value="SCUD_0002022501"/>
</dbReference>
<evidence type="ECO:0000313" key="2">
    <source>
        <dbReference type="EMBL" id="VDP71554.1"/>
    </source>
</evidence>
<dbReference type="EMBL" id="UZAK01043874">
    <property type="protein sequence ID" value="VDP71554.1"/>
    <property type="molecule type" value="Genomic_DNA"/>
</dbReference>
<dbReference type="AlphaFoldDB" id="A0A183KYS5"/>
<dbReference type="Proteomes" id="UP000279833">
    <property type="component" value="Unassembled WGS sequence"/>
</dbReference>
<feature type="region of interest" description="Disordered" evidence="1">
    <location>
        <begin position="38"/>
        <end position="138"/>
    </location>
</feature>
<organism evidence="4">
    <name type="scientific">Schistosoma curassoni</name>
    <dbReference type="NCBI Taxonomy" id="6186"/>
    <lineage>
        <taxon>Eukaryota</taxon>
        <taxon>Metazoa</taxon>
        <taxon>Spiralia</taxon>
        <taxon>Lophotrochozoa</taxon>
        <taxon>Platyhelminthes</taxon>
        <taxon>Trematoda</taxon>
        <taxon>Digenea</taxon>
        <taxon>Strigeidida</taxon>
        <taxon>Schistosomatoidea</taxon>
        <taxon>Schistosomatidae</taxon>
        <taxon>Schistosoma</taxon>
    </lineage>
</organism>
<keyword evidence="3" id="KW-1185">Reference proteome</keyword>
<proteinExistence type="predicted"/>
<gene>
    <name evidence="2" type="ORF">SCUD_LOCUS20222</name>
</gene>
<sequence>MDDNWEGVKESLTSTCQGLLGRNTHHHKEWISTEILEKNQERENKKTAINDSRIRAEKVNTQAENTGANKQVKRSIRAEKQNPVEHQATTSENASREGNIKQPYDITRKLTGKYSKADRSLKDKEGKPNTEFQEQRNR</sequence>
<protein>
    <submittedName>
        <fullName evidence="2 4">Uncharacterized protein</fullName>
    </submittedName>
</protein>
<feature type="compositionally biased region" description="Basic and acidic residues" evidence="1">
    <location>
        <begin position="38"/>
        <end position="58"/>
    </location>
</feature>
<accession>A0A183KYS5</accession>
<evidence type="ECO:0000256" key="1">
    <source>
        <dbReference type="SAM" id="MobiDB-lite"/>
    </source>
</evidence>
<feature type="compositionally biased region" description="Basic and acidic residues" evidence="1">
    <location>
        <begin position="115"/>
        <end position="138"/>
    </location>
</feature>
<name>A0A183KYS5_9TREM</name>
<evidence type="ECO:0000313" key="4">
    <source>
        <dbReference type="WBParaSite" id="SCUD_0002022501-mRNA-1"/>
    </source>
</evidence>
<feature type="compositionally biased region" description="Polar residues" evidence="1">
    <location>
        <begin position="59"/>
        <end position="69"/>
    </location>
</feature>
<reference evidence="2 3" key="2">
    <citation type="submission" date="2018-11" db="EMBL/GenBank/DDBJ databases">
        <authorList>
            <consortium name="Pathogen Informatics"/>
        </authorList>
    </citation>
    <scope>NUCLEOTIDE SEQUENCE [LARGE SCALE GENOMIC DNA]</scope>
    <source>
        <strain evidence="2">Dakar</strain>
        <strain evidence="3">Dakar, Senegal</strain>
    </source>
</reference>
<reference evidence="4" key="1">
    <citation type="submission" date="2016-06" db="UniProtKB">
        <authorList>
            <consortium name="WormBaseParasite"/>
        </authorList>
    </citation>
    <scope>IDENTIFICATION</scope>
</reference>